<accession>A0A367YRI7</accession>
<dbReference type="GO" id="GO:0005737">
    <property type="term" value="C:cytoplasm"/>
    <property type="evidence" value="ECO:0007669"/>
    <property type="project" value="TreeGrafter"/>
</dbReference>
<dbReference type="InterPro" id="IPR016181">
    <property type="entry name" value="Acyl_CoA_acyltransferase"/>
</dbReference>
<name>A0A367YRI7_9ACTN</name>
<organism evidence="2 3">
    <name type="scientific">Desertihabitans brevis</name>
    <dbReference type="NCBI Taxonomy" id="2268447"/>
    <lineage>
        <taxon>Bacteria</taxon>
        <taxon>Bacillati</taxon>
        <taxon>Actinomycetota</taxon>
        <taxon>Actinomycetes</taxon>
        <taxon>Propionibacteriales</taxon>
        <taxon>Propionibacteriaceae</taxon>
        <taxon>Desertihabitans</taxon>
    </lineage>
</organism>
<evidence type="ECO:0000259" key="1">
    <source>
        <dbReference type="PROSITE" id="PS51186"/>
    </source>
</evidence>
<dbReference type="InterPro" id="IPR000182">
    <property type="entry name" value="GNAT_dom"/>
</dbReference>
<dbReference type="Pfam" id="PF13302">
    <property type="entry name" value="Acetyltransf_3"/>
    <property type="match status" value="1"/>
</dbReference>
<evidence type="ECO:0000313" key="3">
    <source>
        <dbReference type="Proteomes" id="UP000252770"/>
    </source>
</evidence>
<keyword evidence="3" id="KW-1185">Reference proteome</keyword>
<protein>
    <submittedName>
        <fullName evidence="2">N-acetyltransferase</fullName>
    </submittedName>
</protein>
<dbReference type="Proteomes" id="UP000252770">
    <property type="component" value="Unassembled WGS sequence"/>
</dbReference>
<dbReference type="PANTHER" id="PTHR43441:SF10">
    <property type="entry name" value="ACETYLTRANSFERASE"/>
    <property type="match status" value="1"/>
</dbReference>
<evidence type="ECO:0000313" key="2">
    <source>
        <dbReference type="EMBL" id="RCK68410.1"/>
    </source>
</evidence>
<dbReference type="SUPFAM" id="SSF55729">
    <property type="entry name" value="Acyl-CoA N-acyltransferases (Nat)"/>
    <property type="match status" value="1"/>
</dbReference>
<dbReference type="PANTHER" id="PTHR43441">
    <property type="entry name" value="RIBOSOMAL-PROTEIN-SERINE ACETYLTRANSFERASE"/>
    <property type="match status" value="1"/>
</dbReference>
<reference evidence="2 3" key="1">
    <citation type="submission" date="2018-07" db="EMBL/GenBank/DDBJ databases">
        <title>Desertimonas flava gen. nov. sp. nov.</title>
        <authorList>
            <person name="Liu S."/>
        </authorList>
    </citation>
    <scope>NUCLEOTIDE SEQUENCE [LARGE SCALE GENOMIC DNA]</scope>
    <source>
        <strain evidence="2 3">16Sb5-5</strain>
    </source>
</reference>
<dbReference type="GO" id="GO:0008999">
    <property type="term" value="F:protein-N-terminal-alanine acetyltransferase activity"/>
    <property type="evidence" value="ECO:0007669"/>
    <property type="project" value="TreeGrafter"/>
</dbReference>
<dbReference type="PROSITE" id="PS51186">
    <property type="entry name" value="GNAT"/>
    <property type="match status" value="1"/>
</dbReference>
<dbReference type="EMBL" id="QOUI01000011">
    <property type="protein sequence ID" value="RCK68410.1"/>
    <property type="molecule type" value="Genomic_DNA"/>
</dbReference>
<comment type="caution">
    <text evidence="2">The sequence shown here is derived from an EMBL/GenBank/DDBJ whole genome shotgun (WGS) entry which is preliminary data.</text>
</comment>
<dbReference type="GO" id="GO:1990189">
    <property type="term" value="F:protein N-terminal-serine acetyltransferase activity"/>
    <property type="evidence" value="ECO:0007669"/>
    <property type="project" value="TreeGrafter"/>
</dbReference>
<keyword evidence="2" id="KW-0808">Transferase</keyword>
<gene>
    <name evidence="2" type="ORF">DT076_15905</name>
</gene>
<proteinExistence type="predicted"/>
<feature type="domain" description="N-acetyltransferase" evidence="1">
    <location>
        <begin position="60"/>
        <end position="221"/>
    </location>
</feature>
<dbReference type="InterPro" id="IPR051908">
    <property type="entry name" value="Ribosomal_N-acetyltransferase"/>
</dbReference>
<sequence>MKRSVGTSRGSWVIVVSSFLVARTDLSHSAADAHRPGGRCRAYGGCVPTLTVPALADAVVRLRPWRPGDADAQLAAFCDPVFLRFSDWAPTGREEVLGRIASVERARVEGRGLHLAVVAADDPSAVLGEVSLSGIDLDQGRASVGYWLAPAARGRGAAARAVRLLTRWALTDLGLARLELTCGPDNLASQKVATRCGFQQEGLLREHLRFTGGRRDSLLFSLLPSDLPAA</sequence>
<dbReference type="Gene3D" id="3.40.630.30">
    <property type="match status" value="1"/>
</dbReference>
<dbReference type="AlphaFoldDB" id="A0A367YRI7"/>